<dbReference type="InterPro" id="IPR049557">
    <property type="entry name" value="Transketolase_CS"/>
</dbReference>
<comment type="cofactor">
    <cofactor evidence="10">
        <name>thiamine diphosphate</name>
        <dbReference type="ChEBI" id="CHEBI:58937"/>
    </cofactor>
    <text evidence="10">Binds 1 thiamine pyrophosphate per subunit.</text>
</comment>
<evidence type="ECO:0000256" key="3">
    <source>
        <dbReference type="ARBA" id="ARBA00011738"/>
    </source>
</evidence>
<comment type="similarity">
    <text evidence="2 10">Belongs to the transketolase family. DXPS subfamily.</text>
</comment>
<accession>A0ABV5Y884</accession>
<organism evidence="12 13">
    <name type="scientific">Actinoallomurus acaciae</name>
    <dbReference type="NCBI Taxonomy" id="502577"/>
    <lineage>
        <taxon>Bacteria</taxon>
        <taxon>Bacillati</taxon>
        <taxon>Actinomycetota</taxon>
        <taxon>Actinomycetes</taxon>
        <taxon>Streptosporangiales</taxon>
        <taxon>Thermomonosporaceae</taxon>
        <taxon>Actinoallomurus</taxon>
    </lineage>
</organism>
<evidence type="ECO:0000256" key="6">
    <source>
        <dbReference type="ARBA" id="ARBA00022842"/>
    </source>
</evidence>
<feature type="binding site" evidence="10">
    <location>
        <position position="362"/>
    </location>
    <ligand>
        <name>thiamine diphosphate</name>
        <dbReference type="ChEBI" id="CHEBI:58937"/>
    </ligand>
</feature>
<name>A0ABV5Y884_9ACTN</name>
<sequence>MPVAEQVALNALAARPDAGTLRQAAYGPEPAPVVDRAALLAMDDGELHGLAGEIRALLVERVCATGGHLGVNLGVVELSIALHRVFDSPQDAIVFDTGHQAYVHKILTGRAKEFGSLRQRQGLSGYPSRAESVHDWVENSHASTALSYAHGLAAGFGLDERRAGKCVVAVTGDGALTGGLAWEGLNNLAERPELPVVVVLNDNARSYDPTIGGLARHLAELRSGRRGSTTGGPNVFEQLGLAYLGPVDGHDIAAVEAALRQARDLGRVAVVHAVTDKGRGWAPAETDPADRMHGIGVLDPVTGRPHAPSGLSWTEVFGREIAELGAEFADIVCLSAAMRAPTGLAAFAERFPGRFFDVGIAEAQAVCTAAGMAMAGRRPVIALYATFLNRALDQVLMDVALHRLPVTIVLDRAGVTGPDGASHHGMWDLGFLAQIPGLRVAAPRDPAQLRALLREAATGTGPCVIRFPKGTAGAQTPRLEGIDGIDVLHRSETGRRDVLLLACGPLATSAVEAARQLEARGIGATVADPRWVLPVPSAVLELVRDHDLVVTVEDGCRAGGFGAALALACSDAGLSTPVRVLGLPREFLEHGGRGELLAAHGLDAAGIVRASIDALSRTTPSSLAQPAERMR</sequence>
<gene>
    <name evidence="10" type="primary">dxs</name>
    <name evidence="12" type="ORF">ACFFNX_03410</name>
</gene>
<dbReference type="PROSITE" id="PS00801">
    <property type="entry name" value="TRANSKETOLASE_1"/>
    <property type="match status" value="1"/>
</dbReference>
<evidence type="ECO:0000259" key="11">
    <source>
        <dbReference type="SMART" id="SM00861"/>
    </source>
</evidence>
<dbReference type="Pfam" id="PF02780">
    <property type="entry name" value="Transketolase_C"/>
    <property type="match status" value="1"/>
</dbReference>
<feature type="binding site" evidence="10">
    <location>
        <position position="203"/>
    </location>
    <ligand>
        <name>thiamine diphosphate</name>
        <dbReference type="ChEBI" id="CHEBI:58937"/>
    </ligand>
</feature>
<comment type="catalytic activity">
    <reaction evidence="10">
        <text>D-glyceraldehyde 3-phosphate + pyruvate + H(+) = 1-deoxy-D-xylulose 5-phosphate + CO2</text>
        <dbReference type="Rhea" id="RHEA:12605"/>
        <dbReference type="ChEBI" id="CHEBI:15361"/>
        <dbReference type="ChEBI" id="CHEBI:15378"/>
        <dbReference type="ChEBI" id="CHEBI:16526"/>
        <dbReference type="ChEBI" id="CHEBI:57792"/>
        <dbReference type="ChEBI" id="CHEBI:59776"/>
        <dbReference type="EC" id="2.2.1.7"/>
    </reaction>
</comment>
<keyword evidence="7 10" id="KW-0784">Thiamine biosynthesis</keyword>
<feature type="binding site" evidence="10">
    <location>
        <begin position="140"/>
        <end position="142"/>
    </location>
    <ligand>
        <name>thiamine diphosphate</name>
        <dbReference type="ChEBI" id="CHEBI:58937"/>
    </ligand>
</feature>
<evidence type="ECO:0000256" key="4">
    <source>
        <dbReference type="ARBA" id="ARBA00022679"/>
    </source>
</evidence>
<dbReference type="NCBIfam" id="NF003933">
    <property type="entry name" value="PRK05444.2-2"/>
    <property type="match status" value="1"/>
</dbReference>
<dbReference type="PROSITE" id="PS00802">
    <property type="entry name" value="TRANSKETOLASE_2"/>
    <property type="match status" value="1"/>
</dbReference>
<keyword evidence="13" id="KW-1185">Reference proteome</keyword>
<evidence type="ECO:0000256" key="5">
    <source>
        <dbReference type="ARBA" id="ARBA00022723"/>
    </source>
</evidence>
<evidence type="ECO:0000313" key="12">
    <source>
        <dbReference type="EMBL" id="MFB9831230.1"/>
    </source>
</evidence>
<dbReference type="InterPro" id="IPR020826">
    <property type="entry name" value="Transketolase_BS"/>
</dbReference>
<comment type="caution">
    <text evidence="10">Lacks conserved residue(s) required for the propagation of feature annotation.</text>
</comment>
<evidence type="ECO:0000256" key="8">
    <source>
        <dbReference type="ARBA" id="ARBA00023052"/>
    </source>
</evidence>
<feature type="binding site" evidence="10">
    <location>
        <position position="173"/>
    </location>
    <ligand>
        <name>Mg(2+)</name>
        <dbReference type="ChEBI" id="CHEBI:18420"/>
    </ligand>
</feature>
<proteinExistence type="inferred from homology"/>
<dbReference type="Proteomes" id="UP001589627">
    <property type="component" value="Unassembled WGS sequence"/>
</dbReference>
<dbReference type="CDD" id="cd02007">
    <property type="entry name" value="TPP_DXS"/>
    <property type="match status" value="1"/>
</dbReference>
<evidence type="ECO:0000313" key="13">
    <source>
        <dbReference type="Proteomes" id="UP001589627"/>
    </source>
</evidence>
<dbReference type="RefSeq" id="WP_378194900.1">
    <property type="nucleotide sequence ID" value="NZ_JBHLZP010000012.1"/>
</dbReference>
<keyword evidence="6 10" id="KW-0460">Magnesium</keyword>
<dbReference type="CDD" id="cd07033">
    <property type="entry name" value="TPP_PYR_DXS_TK_like"/>
    <property type="match status" value="1"/>
</dbReference>
<dbReference type="InterPro" id="IPR029061">
    <property type="entry name" value="THDP-binding"/>
</dbReference>
<dbReference type="SUPFAM" id="SSF52518">
    <property type="entry name" value="Thiamin diphosphate-binding fold (THDP-binding)"/>
    <property type="match status" value="2"/>
</dbReference>
<dbReference type="InterPro" id="IPR009014">
    <property type="entry name" value="Transketo_C/PFOR_II"/>
</dbReference>
<dbReference type="EMBL" id="JBHLZP010000012">
    <property type="protein sequence ID" value="MFB9831230.1"/>
    <property type="molecule type" value="Genomic_DNA"/>
</dbReference>
<keyword evidence="5 10" id="KW-0479">Metal-binding</keyword>
<feature type="domain" description="Transketolase-like pyrimidine-binding" evidence="11">
    <location>
        <begin position="311"/>
        <end position="475"/>
    </location>
</feature>
<dbReference type="SUPFAM" id="SSF52922">
    <property type="entry name" value="TK C-terminal domain-like"/>
    <property type="match status" value="1"/>
</dbReference>
<dbReference type="SMART" id="SM00861">
    <property type="entry name" value="Transket_pyr"/>
    <property type="match status" value="1"/>
</dbReference>
<keyword evidence="4 10" id="KW-0808">Transferase</keyword>
<dbReference type="Pfam" id="PF02779">
    <property type="entry name" value="Transket_pyr"/>
    <property type="match status" value="1"/>
</dbReference>
<comment type="pathway">
    <text evidence="1 10">Metabolic intermediate biosynthesis; 1-deoxy-D-xylulose 5-phosphate biosynthesis; 1-deoxy-D-xylulose 5-phosphate from D-glyceraldehyde 3-phosphate and pyruvate: step 1/1.</text>
</comment>
<dbReference type="Gene3D" id="3.40.50.970">
    <property type="match status" value="2"/>
</dbReference>
<evidence type="ECO:0000256" key="10">
    <source>
        <dbReference type="HAMAP-Rule" id="MF_00315"/>
    </source>
</evidence>
<dbReference type="InterPro" id="IPR005475">
    <property type="entry name" value="Transketolase-like_Pyr-bd"/>
</dbReference>
<dbReference type="EC" id="2.2.1.7" evidence="10"/>
<comment type="function">
    <text evidence="10">Catalyzes the acyloin condensation reaction between C atoms 2 and 3 of pyruvate and glyceraldehyde 3-phosphate to yield 1-deoxy-D-xylulose-5-phosphate (DXP).</text>
</comment>
<comment type="subunit">
    <text evidence="3 10">Homodimer.</text>
</comment>
<reference evidence="12 13" key="1">
    <citation type="submission" date="2024-09" db="EMBL/GenBank/DDBJ databases">
        <authorList>
            <person name="Sun Q."/>
            <person name="Mori K."/>
        </authorList>
    </citation>
    <scope>NUCLEOTIDE SEQUENCE [LARGE SCALE GENOMIC DNA]</scope>
    <source>
        <strain evidence="12 13">TBRC 0563</strain>
    </source>
</reference>
<dbReference type="HAMAP" id="MF_00315">
    <property type="entry name" value="DXP_synth"/>
    <property type="match status" value="1"/>
</dbReference>
<evidence type="ECO:0000256" key="9">
    <source>
        <dbReference type="ARBA" id="ARBA00023229"/>
    </source>
</evidence>
<dbReference type="Gene3D" id="3.40.50.920">
    <property type="match status" value="1"/>
</dbReference>
<keyword evidence="9 10" id="KW-0414">Isoprene biosynthesis</keyword>
<comment type="caution">
    <text evidence="12">The sequence shown here is derived from an EMBL/GenBank/DDBJ whole genome shotgun (WGS) entry which is preliminary data.</text>
</comment>
<protein>
    <recommendedName>
        <fullName evidence="10">1-deoxy-D-xylulose-5-phosphate synthase</fullName>
        <ecNumber evidence="10">2.2.1.7</ecNumber>
    </recommendedName>
    <alternativeName>
        <fullName evidence="10">1-deoxyxylulose-5-phosphate synthase</fullName>
        <shortName evidence="10">DXP synthase</shortName>
        <shortName evidence="10">DXPS</shortName>
    </alternativeName>
</protein>
<dbReference type="PANTHER" id="PTHR43322:SF5">
    <property type="entry name" value="1-DEOXY-D-XYLULOSE-5-PHOSPHATE SYNTHASE, CHLOROPLASTIC"/>
    <property type="match status" value="1"/>
</dbReference>
<dbReference type="InterPro" id="IPR005477">
    <property type="entry name" value="Dxylulose-5-P_synthase"/>
</dbReference>
<comment type="cofactor">
    <cofactor evidence="10">
        <name>Mg(2+)</name>
        <dbReference type="ChEBI" id="CHEBI:18420"/>
    </cofactor>
    <text evidence="10">Binds 1 Mg(2+) ion per subunit.</text>
</comment>
<feature type="binding site" evidence="10">
    <location>
        <position position="203"/>
    </location>
    <ligand>
        <name>Mg(2+)</name>
        <dbReference type="ChEBI" id="CHEBI:18420"/>
    </ligand>
</feature>
<evidence type="ECO:0000256" key="7">
    <source>
        <dbReference type="ARBA" id="ARBA00022977"/>
    </source>
</evidence>
<evidence type="ECO:0000256" key="1">
    <source>
        <dbReference type="ARBA" id="ARBA00004980"/>
    </source>
</evidence>
<feature type="binding site" evidence="10">
    <location>
        <begin position="174"/>
        <end position="175"/>
    </location>
    <ligand>
        <name>thiamine diphosphate</name>
        <dbReference type="ChEBI" id="CHEBI:58937"/>
    </ligand>
</feature>
<dbReference type="GO" id="GO:0008661">
    <property type="term" value="F:1-deoxy-D-xylulose-5-phosphate synthase activity"/>
    <property type="evidence" value="ECO:0007669"/>
    <property type="project" value="UniProtKB-EC"/>
</dbReference>
<dbReference type="Pfam" id="PF13292">
    <property type="entry name" value="DXP_synthase_N"/>
    <property type="match status" value="2"/>
</dbReference>
<dbReference type="PANTHER" id="PTHR43322">
    <property type="entry name" value="1-D-DEOXYXYLULOSE 5-PHOSPHATE SYNTHASE-RELATED"/>
    <property type="match status" value="1"/>
</dbReference>
<dbReference type="InterPro" id="IPR033248">
    <property type="entry name" value="Transketolase_C"/>
</dbReference>
<feature type="binding site" evidence="10">
    <location>
        <position position="99"/>
    </location>
    <ligand>
        <name>thiamine diphosphate</name>
        <dbReference type="ChEBI" id="CHEBI:58937"/>
    </ligand>
</feature>
<keyword evidence="8 10" id="KW-0786">Thiamine pyrophosphate</keyword>
<evidence type="ECO:0000256" key="2">
    <source>
        <dbReference type="ARBA" id="ARBA00011081"/>
    </source>
</evidence>